<organism evidence="4 5">
    <name type="scientific">Turneriella parva (strain ATCC BAA-1111 / DSM 21527 / NCTC 11395 / H)</name>
    <name type="common">Leptospira parva</name>
    <dbReference type="NCBI Taxonomy" id="869212"/>
    <lineage>
        <taxon>Bacteria</taxon>
        <taxon>Pseudomonadati</taxon>
        <taxon>Spirochaetota</taxon>
        <taxon>Spirochaetia</taxon>
        <taxon>Leptospirales</taxon>
        <taxon>Leptospiraceae</taxon>
        <taxon>Turneriella</taxon>
    </lineage>
</organism>
<sequence>MKPSRVQVPNAHHAQQKPAIRHRIAGIFARGGKILLVKHRKAGREYYLLPGGGQEIGESAIEALAREWKEELSLEVKVGRFLFCGESVPSEPRRTQVFQMVFHIDAIEGDIQVHHEGALAGYDWVPINALSDIAFFPDCLPQVKAFCRGEDFSVYQRYRWLT</sequence>
<dbReference type="RefSeq" id="WP_014803729.1">
    <property type="nucleotide sequence ID" value="NC_018020.1"/>
</dbReference>
<evidence type="ECO:0000259" key="3">
    <source>
        <dbReference type="PROSITE" id="PS51462"/>
    </source>
</evidence>
<evidence type="ECO:0000313" key="5">
    <source>
        <dbReference type="Proteomes" id="UP000006048"/>
    </source>
</evidence>
<evidence type="ECO:0000313" key="4">
    <source>
        <dbReference type="EMBL" id="AFM13224.1"/>
    </source>
</evidence>
<dbReference type="InterPro" id="IPR000086">
    <property type="entry name" value="NUDIX_hydrolase_dom"/>
</dbReference>
<reference evidence="4 5" key="1">
    <citation type="submission" date="2012-06" db="EMBL/GenBank/DDBJ databases">
        <title>The complete chromosome of genome of Turneriella parva DSM 21527.</title>
        <authorList>
            <consortium name="US DOE Joint Genome Institute (JGI-PGF)"/>
            <person name="Lucas S."/>
            <person name="Han J."/>
            <person name="Lapidus A."/>
            <person name="Bruce D."/>
            <person name="Goodwin L."/>
            <person name="Pitluck S."/>
            <person name="Peters L."/>
            <person name="Kyrpides N."/>
            <person name="Mavromatis K."/>
            <person name="Ivanova N."/>
            <person name="Mikhailova N."/>
            <person name="Chertkov O."/>
            <person name="Detter J.C."/>
            <person name="Tapia R."/>
            <person name="Han C."/>
            <person name="Land M."/>
            <person name="Hauser L."/>
            <person name="Markowitz V."/>
            <person name="Cheng J.-F."/>
            <person name="Hugenholtz P."/>
            <person name="Woyke T."/>
            <person name="Wu D."/>
            <person name="Gronow S."/>
            <person name="Wellnitz S."/>
            <person name="Brambilla E."/>
            <person name="Klenk H.-P."/>
            <person name="Eisen J.A."/>
        </authorList>
    </citation>
    <scope>NUCLEOTIDE SEQUENCE [LARGE SCALE GENOMIC DNA]</scope>
    <source>
        <strain evidence="5">ATCC BAA-1111 / DSM 21527 / NCTC 11395 / H</strain>
    </source>
</reference>
<feature type="domain" description="Nudix hydrolase" evidence="3">
    <location>
        <begin position="18"/>
        <end position="147"/>
    </location>
</feature>
<dbReference type="SUPFAM" id="SSF55811">
    <property type="entry name" value="Nudix"/>
    <property type="match status" value="1"/>
</dbReference>
<dbReference type="HOGENOM" id="CLU_037162_18_3_12"/>
<protein>
    <submittedName>
        <fullName evidence="4">NUDIX hydrolase</fullName>
    </submittedName>
</protein>
<keyword evidence="5" id="KW-1185">Reference proteome</keyword>
<gene>
    <name evidence="4" type="ordered locus">Turpa_2584</name>
</gene>
<dbReference type="PROSITE" id="PS51462">
    <property type="entry name" value="NUDIX"/>
    <property type="match status" value="1"/>
</dbReference>
<evidence type="ECO:0000256" key="2">
    <source>
        <dbReference type="ARBA" id="ARBA00022801"/>
    </source>
</evidence>
<dbReference type="EMBL" id="CP002959">
    <property type="protein sequence ID" value="AFM13224.1"/>
    <property type="molecule type" value="Genomic_DNA"/>
</dbReference>
<proteinExistence type="predicted"/>
<evidence type="ECO:0000256" key="1">
    <source>
        <dbReference type="ARBA" id="ARBA00001946"/>
    </source>
</evidence>
<dbReference type="PANTHER" id="PTHR43046:SF14">
    <property type="entry name" value="MUTT_NUDIX FAMILY PROTEIN"/>
    <property type="match status" value="1"/>
</dbReference>
<dbReference type="AlphaFoldDB" id="I4B7G7"/>
<dbReference type="GO" id="GO:0016787">
    <property type="term" value="F:hydrolase activity"/>
    <property type="evidence" value="ECO:0007669"/>
    <property type="project" value="UniProtKB-KW"/>
</dbReference>
<dbReference type="OrthoDB" id="9816289at2"/>
<dbReference type="PANTHER" id="PTHR43046">
    <property type="entry name" value="GDP-MANNOSE MANNOSYL HYDROLASE"/>
    <property type="match status" value="1"/>
</dbReference>
<comment type="cofactor">
    <cofactor evidence="1">
        <name>Mg(2+)</name>
        <dbReference type="ChEBI" id="CHEBI:18420"/>
    </cofactor>
</comment>
<dbReference type="KEGG" id="tpx:Turpa_2584"/>
<accession>I4B7G7</accession>
<name>I4B7G7_TURPD</name>
<dbReference type="STRING" id="869212.Turpa_2584"/>
<dbReference type="Proteomes" id="UP000006048">
    <property type="component" value="Chromosome"/>
</dbReference>
<keyword evidence="2 4" id="KW-0378">Hydrolase</keyword>
<dbReference type="InterPro" id="IPR015797">
    <property type="entry name" value="NUDIX_hydrolase-like_dom_sf"/>
</dbReference>
<dbReference type="Gene3D" id="3.90.79.10">
    <property type="entry name" value="Nucleoside Triphosphate Pyrophosphohydrolase"/>
    <property type="match status" value="1"/>
</dbReference>
<dbReference type="Pfam" id="PF00293">
    <property type="entry name" value="NUDIX"/>
    <property type="match status" value="1"/>
</dbReference>